<proteinExistence type="predicted"/>
<sequence>MRGTALAVCKDCYYKAKRVGQHRLISYNYPKQYDLETRCLVCGGTFNSYDEGQGGGMDFEKEPCR</sequence>
<accession>A0A645HW83</accession>
<dbReference type="EMBL" id="VSSQ01101642">
    <property type="protein sequence ID" value="MPN43315.1"/>
    <property type="molecule type" value="Genomic_DNA"/>
</dbReference>
<gene>
    <name evidence="1" type="ORF">SDC9_190874</name>
</gene>
<comment type="caution">
    <text evidence="1">The sequence shown here is derived from an EMBL/GenBank/DDBJ whole genome shotgun (WGS) entry which is preliminary data.</text>
</comment>
<reference evidence="1" key="1">
    <citation type="submission" date="2019-08" db="EMBL/GenBank/DDBJ databases">
        <authorList>
            <person name="Kucharzyk K."/>
            <person name="Murdoch R.W."/>
            <person name="Higgins S."/>
            <person name="Loffler F."/>
        </authorList>
    </citation>
    <scope>NUCLEOTIDE SEQUENCE</scope>
</reference>
<evidence type="ECO:0000313" key="1">
    <source>
        <dbReference type="EMBL" id="MPN43315.1"/>
    </source>
</evidence>
<dbReference type="AlphaFoldDB" id="A0A645HW83"/>
<name>A0A645HW83_9ZZZZ</name>
<organism evidence="1">
    <name type="scientific">bioreactor metagenome</name>
    <dbReference type="NCBI Taxonomy" id="1076179"/>
    <lineage>
        <taxon>unclassified sequences</taxon>
        <taxon>metagenomes</taxon>
        <taxon>ecological metagenomes</taxon>
    </lineage>
</organism>
<protein>
    <submittedName>
        <fullName evidence="1">Uncharacterized protein</fullName>
    </submittedName>
</protein>